<feature type="domain" description="PPM-type phosphatase" evidence="1">
    <location>
        <begin position="15"/>
        <end position="222"/>
    </location>
</feature>
<accession>A0ABQ1FIM8</accession>
<proteinExistence type="predicted"/>
<dbReference type="Gene3D" id="3.60.40.10">
    <property type="entry name" value="PPM-type phosphatase domain"/>
    <property type="match status" value="1"/>
</dbReference>
<dbReference type="SUPFAM" id="SSF81606">
    <property type="entry name" value="PP2C-like"/>
    <property type="match status" value="1"/>
</dbReference>
<comment type="caution">
    <text evidence="2">The sequence shown here is derived from an EMBL/GenBank/DDBJ whole genome shotgun (WGS) entry which is preliminary data.</text>
</comment>
<dbReference type="EMBL" id="BMJA01000001">
    <property type="protein sequence ID" value="GGA17075.1"/>
    <property type="molecule type" value="Genomic_DNA"/>
</dbReference>
<gene>
    <name evidence="2" type="primary">yegK</name>
    <name evidence="2" type="ORF">GCM10010981_01000</name>
</gene>
<dbReference type="RefSeq" id="WP_229720582.1">
    <property type="nucleotide sequence ID" value="NZ_BMJA01000001.1"/>
</dbReference>
<dbReference type="Pfam" id="PF13672">
    <property type="entry name" value="PP2C_2"/>
    <property type="match status" value="1"/>
</dbReference>
<name>A0ABQ1FIM8_9GAMM</name>
<dbReference type="InterPro" id="IPR036457">
    <property type="entry name" value="PPM-type-like_dom_sf"/>
</dbReference>
<dbReference type="InterPro" id="IPR001932">
    <property type="entry name" value="PPM-type_phosphatase-like_dom"/>
</dbReference>
<dbReference type="Proteomes" id="UP000620046">
    <property type="component" value="Unassembled WGS sequence"/>
</dbReference>
<organism evidence="2 3">
    <name type="scientific">Dyella nitratireducens</name>
    <dbReference type="NCBI Taxonomy" id="1849580"/>
    <lineage>
        <taxon>Bacteria</taxon>
        <taxon>Pseudomonadati</taxon>
        <taxon>Pseudomonadota</taxon>
        <taxon>Gammaproteobacteria</taxon>
        <taxon>Lysobacterales</taxon>
        <taxon>Rhodanobacteraceae</taxon>
        <taxon>Dyella</taxon>
    </lineage>
</organism>
<evidence type="ECO:0000313" key="3">
    <source>
        <dbReference type="Proteomes" id="UP000620046"/>
    </source>
</evidence>
<reference evidence="3" key="1">
    <citation type="journal article" date="2019" name="Int. J. Syst. Evol. Microbiol.">
        <title>The Global Catalogue of Microorganisms (GCM) 10K type strain sequencing project: providing services to taxonomists for standard genome sequencing and annotation.</title>
        <authorList>
            <consortium name="The Broad Institute Genomics Platform"/>
            <consortium name="The Broad Institute Genome Sequencing Center for Infectious Disease"/>
            <person name="Wu L."/>
            <person name="Ma J."/>
        </authorList>
    </citation>
    <scope>NUCLEOTIDE SEQUENCE [LARGE SCALE GENOMIC DNA]</scope>
    <source>
        <strain evidence="3">CGMCC 1.15439</strain>
    </source>
</reference>
<evidence type="ECO:0000313" key="2">
    <source>
        <dbReference type="EMBL" id="GGA17075.1"/>
    </source>
</evidence>
<protein>
    <recommendedName>
        <fullName evidence="1">PPM-type phosphatase domain-containing protein</fullName>
    </recommendedName>
</protein>
<evidence type="ECO:0000259" key="1">
    <source>
        <dbReference type="Pfam" id="PF13672"/>
    </source>
</evidence>
<sequence length="256" mass="27179">MGVCVRWETVGAAAIGTAHLETNTPCQDRVWAGSIERDGDNHLVLTVADGAGSAACAEKGAQTAVEAVCDFVLQCSADDLKTMGPSLADGLVDAVRARLLALAGEDERPLRDFACTLLVALSGPDGTFVLQIGDGGIVLDTGNGPELVIMPMGGEYVNVTRFITDDDATLHMETRLFDAPIVRAAVFSDGLQRLALDLSAERPHPPFFHSLFGVLETVNDANRVDLTLALERFLGSEQVNARTDDDKAMALALLRT</sequence>
<keyword evidence="3" id="KW-1185">Reference proteome</keyword>